<feature type="compositionally biased region" description="Basic and acidic residues" evidence="6">
    <location>
        <begin position="1202"/>
        <end position="1217"/>
    </location>
</feature>
<dbReference type="PANTHER" id="PTHR44981">
    <property type="entry name" value="PERICENTRIN-LIKE PROTEIN, ISOFORM F"/>
    <property type="match status" value="1"/>
</dbReference>
<evidence type="ECO:0000256" key="4">
    <source>
        <dbReference type="ARBA" id="ARBA00023212"/>
    </source>
</evidence>
<dbReference type="GO" id="GO:0005813">
    <property type="term" value="C:centrosome"/>
    <property type="evidence" value="ECO:0007669"/>
    <property type="project" value="UniProtKB-SubCell"/>
</dbReference>
<accession>A0AA47MA68</accession>
<feature type="region of interest" description="Disordered" evidence="6">
    <location>
        <begin position="1111"/>
        <end position="1133"/>
    </location>
</feature>
<feature type="compositionally biased region" description="Basic and acidic residues" evidence="6">
    <location>
        <begin position="56"/>
        <end position="66"/>
    </location>
</feature>
<dbReference type="InterPro" id="IPR028745">
    <property type="entry name" value="AKAP9/Pericentrin"/>
</dbReference>
<feature type="coiled-coil region" evidence="5">
    <location>
        <begin position="966"/>
        <end position="1110"/>
    </location>
</feature>
<feature type="compositionally biased region" description="Basic and acidic residues" evidence="6">
    <location>
        <begin position="1112"/>
        <end position="1133"/>
    </location>
</feature>
<sequence>MALDSRGCPSHVAPLPDGVETAVTPSLSRLLHQQWRRFRLNIVGGGHMKLGLAEYRQRKANADSQKKQKKKRKRRPDKEEVVGEEEEVHLRGDVPEGEEGAGPDDQRAPAEELPPGGGVRGAPDDRTTELKFSRTLRSGETVRHDQTYTIELARVAFDSVAVSGQANVPESEVSTTADDYSSENLDSLDLCLDRVVNQQVNGCHVRTVNLMTSSEDFIWYVSQDELCPEEVETLHQMAKQAKMADMEDELAGNQTQTVEELSRELGEIRASFGTEGIHQNGVIDQSESSIQQSRVITELSQFNRPFYTLAFSFCSCRTFEAALKQRDGIITQLTSNLQQARVEKDDIMREFLEMTEQSHKLHIQFQQLQAGETLRNATHSSTAADLLQARQQIAQYQQQLDDLGAQVRSGEEHLLTASQLEHKLSQVETAGRSSEETFAQKLSEKDLVIAEQEHLISGQEQSLADLRSQLALSTRASEESLAHAQRDKDLLISEHNAIISEHERSLSLLRDELAQVARRASQADVQRGDEKDALIAEQAALKSSEKRLEELCFTKDQQLEKHQEELENTRVDLERLKGELEGSQLELENKMRELESCKDQLLNSKVEMEKEQMALSSCKQELEISKLELEKGARELESRTEELATSRQKERTSSGEIMQLMGTVEDLQKRCHQGSVSEGDAVQRMEEESLRKLECLRAELDEMYGEQIVQMKRELNLQHATAVERLTQEHGAELEALRVQEERRCSVVDDLTAKLNELQDALQESQAMHGRAKDELGGLAQEKSSLQAQVEELLQDLRLAKDAAENNLALGKGSRQTELQHLQRITDGLRSQLEAAEEAALETEAKHESEVTNYKIKLEMLEREKDAVLDRMAESQEAELERLRTQLLFSHEEELILLREDLQRESFLNAENLLDEASIKRERALEELRATYEDKLGSLGKEKAAFATERGELLEQILALKEDLKMASSSSRAEELVQQLQELQAEVVELRKGAEERAKMERDYKTLLTKIQTLENEAREKDDGWKYKLEEQDNQKVQELAELREEIEKQRTTFSFAEKNFEVNYQELKGEYTCLVQAKKQLEERTLKETLEFETKIASLQSQVLELEEKEESGRRVKMEEDGGHGDRAAALREKDTTDLMEKLCVISNEKESLIARLSDVTDKLSSSEGKLERLKGELLEIHQEHGKVIARNNSLATELQREREAAAELKREGDPRRRAKPQHRAPATSEPAAASVADHQRQIESLQGEVEALRCRLQAAEAERAPPTLQRLLPLQAAFPAGDGPPPPPQKPPAAPASGLGSSRRKRRQRSKQERKTTASTASTDGSSREERQRGGEEEEEEEEQQELSLAEVEAGRAAEQAVGAGMESEVASRSNQRRGSGEGFADRHQGDGGNSSTPVGADTPLLSLLLQSFIGFSSPHPPPPPHPTHPLIFPVRSKAGPKPAVVPGEAASGERESVAQHGECRLQLEAQRLSLTQIHAAQLELLGEQAAAHQASSQETRLGGLKGHHAQDLADRQPPPMSRSGEMEGGEELERLHSHYQQLASAAEERHATQLAALEQRLHQLTSTHRIQAGWLALPVSRTVLLSENQHGTESGAESASARSSGHLTTQLPAPRKALHHKYLQEVAADSAPGDGAGETAAGVRTSPEEKRYGERVEEEVAKFRCRWSSPSSRSWHASASGSRQTTSSMQTHPEEKEEAEEEEEEEKERETPWIGSRDLGSSSVQTHPKEEKKKKKKKKKEEEDKEVMEKRETSSWKGVEGREKLETEVRELTSEVIRLKEQLRDAASAAQKATFSFFLPLRCEVRYNVTLGACDHRGYLCLSDCISAPPSEELCACRSLHR</sequence>
<protein>
    <submittedName>
        <fullName evidence="7">A-kinase anchor protein 9</fullName>
    </submittedName>
</protein>
<feature type="compositionally biased region" description="Low complexity" evidence="6">
    <location>
        <begin position="1596"/>
        <end position="1608"/>
    </location>
</feature>
<feature type="region of interest" description="Disordered" evidence="6">
    <location>
        <begin position="1202"/>
        <end position="1246"/>
    </location>
</feature>
<feature type="compositionally biased region" description="Pro residues" evidence="6">
    <location>
        <begin position="1284"/>
        <end position="1296"/>
    </location>
</feature>
<feature type="compositionally biased region" description="Basic and acidic residues" evidence="6">
    <location>
        <begin position="1328"/>
        <end position="1337"/>
    </location>
</feature>
<feature type="region of interest" description="Disordered" evidence="6">
    <location>
        <begin position="56"/>
        <end position="126"/>
    </location>
</feature>
<evidence type="ECO:0000313" key="7">
    <source>
        <dbReference type="EMBL" id="KAK0136478.1"/>
    </source>
</evidence>
<comment type="subcellular location">
    <subcellularLocation>
        <location evidence="1">Cytoplasm</location>
        <location evidence="1">Cytoskeleton</location>
        <location evidence="1">Microtubule organizing center</location>
        <location evidence="1">Centrosome</location>
    </subcellularLocation>
</comment>
<feature type="compositionally biased region" description="Acidic residues" evidence="6">
    <location>
        <begin position="1699"/>
        <end position="1710"/>
    </location>
</feature>
<dbReference type="PANTHER" id="PTHR44981:SF1">
    <property type="entry name" value="A-KINASE ANCHOR PROTEIN 9"/>
    <property type="match status" value="1"/>
</dbReference>
<dbReference type="EMBL" id="JAOPHQ010005152">
    <property type="protein sequence ID" value="KAK0136478.1"/>
    <property type="molecule type" value="Genomic_DNA"/>
</dbReference>
<feature type="region of interest" description="Disordered" evidence="6">
    <location>
        <begin position="1494"/>
        <end position="1529"/>
    </location>
</feature>
<proteinExistence type="predicted"/>
<feature type="compositionally biased region" description="Low complexity" evidence="6">
    <location>
        <begin position="1669"/>
        <end position="1686"/>
    </location>
</feature>
<comment type="caution">
    <text evidence="7">The sequence shown here is derived from an EMBL/GenBank/DDBJ whole genome shotgun (WGS) entry which is preliminary data.</text>
</comment>
<dbReference type="Proteomes" id="UP001174136">
    <property type="component" value="Unassembled WGS sequence"/>
</dbReference>
<feature type="region of interest" description="Disordered" evidence="6">
    <location>
        <begin position="1263"/>
        <end position="1404"/>
    </location>
</feature>
<dbReference type="GO" id="GO:0007165">
    <property type="term" value="P:signal transduction"/>
    <property type="evidence" value="ECO:0007669"/>
    <property type="project" value="InterPro"/>
</dbReference>
<feature type="region of interest" description="Disordered" evidence="6">
    <location>
        <begin position="1591"/>
        <end position="1611"/>
    </location>
</feature>
<evidence type="ECO:0000313" key="8">
    <source>
        <dbReference type="Proteomes" id="UP001174136"/>
    </source>
</evidence>
<feature type="region of interest" description="Disordered" evidence="6">
    <location>
        <begin position="1631"/>
        <end position="1762"/>
    </location>
</feature>
<evidence type="ECO:0000256" key="2">
    <source>
        <dbReference type="ARBA" id="ARBA00022490"/>
    </source>
</evidence>
<reference evidence="7" key="1">
    <citation type="journal article" date="2023" name="Front. Mar. Sci.">
        <title>A new Merluccius polli reference genome to investigate the effects of global change in West African waters.</title>
        <authorList>
            <person name="Mateo J.L."/>
            <person name="Blanco-Fernandez C."/>
            <person name="Garcia-Vazquez E."/>
            <person name="Machado-Schiaffino G."/>
        </authorList>
    </citation>
    <scope>NUCLEOTIDE SEQUENCE</scope>
    <source>
        <strain evidence="7">C29</strain>
        <tissue evidence="7">Fin</tissue>
    </source>
</reference>
<feature type="coiled-coil region" evidence="5">
    <location>
        <begin position="330"/>
        <end position="357"/>
    </location>
</feature>
<name>A0AA47MA68_MERPO</name>
<evidence type="ECO:0000256" key="6">
    <source>
        <dbReference type="SAM" id="MobiDB-lite"/>
    </source>
</evidence>
<keyword evidence="8" id="KW-1185">Reference proteome</keyword>
<keyword evidence="2" id="KW-0963">Cytoplasm</keyword>
<dbReference type="GO" id="GO:0060090">
    <property type="term" value="F:molecular adaptor activity"/>
    <property type="evidence" value="ECO:0007669"/>
    <property type="project" value="InterPro"/>
</dbReference>
<feature type="compositionally biased region" description="Basic and acidic residues" evidence="6">
    <location>
        <begin position="1649"/>
        <end position="1665"/>
    </location>
</feature>
<feature type="coiled-coil region" evidence="5">
    <location>
        <begin position="748"/>
        <end position="934"/>
    </location>
</feature>
<keyword evidence="3 5" id="KW-0175">Coiled coil</keyword>
<feature type="compositionally biased region" description="Basic and acidic residues" evidence="6">
    <location>
        <begin position="1750"/>
        <end position="1762"/>
    </location>
</feature>
<gene>
    <name evidence="7" type="primary">Akap9</name>
    <name evidence="7" type="ORF">N1851_027408</name>
</gene>
<evidence type="ECO:0000256" key="3">
    <source>
        <dbReference type="ARBA" id="ARBA00023054"/>
    </source>
</evidence>
<evidence type="ECO:0000256" key="1">
    <source>
        <dbReference type="ARBA" id="ARBA00004300"/>
    </source>
</evidence>
<feature type="coiled-coil region" evidence="5">
    <location>
        <begin position="386"/>
        <end position="413"/>
    </location>
</feature>
<evidence type="ECO:0000256" key="5">
    <source>
        <dbReference type="SAM" id="Coils"/>
    </source>
</evidence>
<keyword evidence="4" id="KW-0206">Cytoskeleton</keyword>
<feature type="compositionally biased region" description="Acidic residues" evidence="6">
    <location>
        <begin position="1338"/>
        <end position="1347"/>
    </location>
</feature>
<organism evidence="7 8">
    <name type="scientific">Merluccius polli</name>
    <name type="common">Benguela hake</name>
    <name type="synonym">Merluccius cadenati</name>
    <dbReference type="NCBI Taxonomy" id="89951"/>
    <lineage>
        <taxon>Eukaryota</taxon>
        <taxon>Metazoa</taxon>
        <taxon>Chordata</taxon>
        <taxon>Craniata</taxon>
        <taxon>Vertebrata</taxon>
        <taxon>Euteleostomi</taxon>
        <taxon>Actinopterygii</taxon>
        <taxon>Neopterygii</taxon>
        <taxon>Teleostei</taxon>
        <taxon>Neoteleostei</taxon>
        <taxon>Acanthomorphata</taxon>
        <taxon>Zeiogadaria</taxon>
        <taxon>Gadariae</taxon>
        <taxon>Gadiformes</taxon>
        <taxon>Gadoidei</taxon>
        <taxon>Merlucciidae</taxon>
        <taxon>Merluccius</taxon>
    </lineage>
</organism>
<feature type="coiled-coil region" evidence="5">
    <location>
        <begin position="556"/>
        <end position="639"/>
    </location>
</feature>